<feature type="transmembrane region" description="Helical" evidence="1">
    <location>
        <begin position="133"/>
        <end position="155"/>
    </location>
</feature>
<dbReference type="InterPro" id="IPR017195">
    <property type="entry name" value="ABC_thiamin-permease_prd"/>
</dbReference>
<keyword evidence="1" id="KW-1133">Transmembrane helix</keyword>
<dbReference type="Proteomes" id="UP000002200">
    <property type="component" value="Chromosome"/>
</dbReference>
<dbReference type="eggNOG" id="COG4721">
    <property type="taxonomic scope" value="Bacteria"/>
</dbReference>
<keyword evidence="3" id="KW-1185">Reference proteome</keyword>
<feature type="transmembrane region" description="Helical" evidence="1">
    <location>
        <begin position="108"/>
        <end position="126"/>
    </location>
</feature>
<dbReference type="STRING" id="203267.TWT_409"/>
<evidence type="ECO:0000256" key="1">
    <source>
        <dbReference type="SAM" id="Phobius"/>
    </source>
</evidence>
<gene>
    <name evidence="2" type="ordered locus">TWT_409</name>
</gene>
<dbReference type="HOGENOM" id="CLU_089225_0_0_11"/>
<dbReference type="AlphaFoldDB" id="Q83GA4"/>
<dbReference type="KEGG" id="twh:TWT_409"/>
<sequence length="201" mass="21282">MGACSTPSRVCPVRGLSVIRRVIDIVYATVLSVVYALILLSLNYAYGLLSLLFSILPGISGVLTGLFVLGGPLGGIIVRKPGAAVFVSTLGALIESTLGVQWGWLNLLYGFAQGLAAETIFLICCYRIYTPFIAILSGLSAVSSGLFVEIILAALLEHTSLYIVIYVSTSLISGAAIGIFSWKIYLALKKSGALDPLDTFK</sequence>
<proteinExistence type="predicted"/>
<organism evidence="2 3">
    <name type="scientific">Tropheryma whipplei (strain Twist)</name>
    <name type="common">Whipple's bacillus</name>
    <dbReference type="NCBI Taxonomy" id="203267"/>
    <lineage>
        <taxon>Bacteria</taxon>
        <taxon>Bacillati</taxon>
        <taxon>Actinomycetota</taxon>
        <taxon>Actinomycetes</taxon>
        <taxon>Micrococcales</taxon>
        <taxon>Tropherymataceae</taxon>
        <taxon>Tropheryma</taxon>
    </lineage>
</organism>
<dbReference type="PIRSF" id="PIRSF037394">
    <property type="entry name" value="ABC_thiamine-permease_YkoE_prd"/>
    <property type="match status" value="1"/>
</dbReference>
<name>Q83GA4_TROWT</name>
<dbReference type="Pfam" id="PF09819">
    <property type="entry name" value="ABC_cobalt"/>
    <property type="match status" value="1"/>
</dbReference>
<protein>
    <submittedName>
        <fullName evidence="2">Uncharacterized protein</fullName>
    </submittedName>
</protein>
<evidence type="ECO:0000313" key="3">
    <source>
        <dbReference type="Proteomes" id="UP000002200"/>
    </source>
</evidence>
<keyword evidence="1" id="KW-0812">Transmembrane</keyword>
<accession>Q83GA4</accession>
<reference evidence="2 3" key="1">
    <citation type="journal article" date="2003" name="Genome Res.">
        <title>Tropheryma whipplei twist: a human pathogenic Actinobacteria with a reduced genome.</title>
        <authorList>
            <person name="Raoult D."/>
            <person name="Ogata H."/>
            <person name="Audic S."/>
            <person name="Robert C."/>
            <person name="Suhre K."/>
            <person name="Drancourt M."/>
            <person name="Claverie J.-M."/>
        </authorList>
    </citation>
    <scope>NUCLEOTIDE SEQUENCE [LARGE SCALE GENOMIC DNA]</scope>
    <source>
        <strain evidence="2 3">Twist</strain>
    </source>
</reference>
<keyword evidence="1" id="KW-0472">Membrane</keyword>
<feature type="transmembrane region" description="Helical" evidence="1">
    <location>
        <begin position="22"/>
        <end position="42"/>
    </location>
</feature>
<feature type="transmembrane region" description="Helical" evidence="1">
    <location>
        <begin position="82"/>
        <end position="102"/>
    </location>
</feature>
<dbReference type="EMBL" id="AE014184">
    <property type="protein sequence ID" value="AAO44506.1"/>
    <property type="molecule type" value="Genomic_DNA"/>
</dbReference>
<feature type="transmembrane region" description="Helical" evidence="1">
    <location>
        <begin position="161"/>
        <end position="182"/>
    </location>
</feature>
<feature type="transmembrane region" description="Helical" evidence="1">
    <location>
        <begin position="48"/>
        <end position="70"/>
    </location>
</feature>
<evidence type="ECO:0000313" key="2">
    <source>
        <dbReference type="EMBL" id="AAO44506.1"/>
    </source>
</evidence>